<organism evidence="1 2">
    <name type="scientific">Paracoccus solventivorans</name>
    <dbReference type="NCBI Taxonomy" id="53463"/>
    <lineage>
        <taxon>Bacteria</taxon>
        <taxon>Pseudomonadati</taxon>
        <taxon>Pseudomonadota</taxon>
        <taxon>Alphaproteobacteria</taxon>
        <taxon>Rhodobacterales</taxon>
        <taxon>Paracoccaceae</taxon>
        <taxon>Paracoccus</taxon>
    </lineage>
</organism>
<dbReference type="EMBL" id="DULP01000131">
    <property type="protein sequence ID" value="HHW34235.1"/>
    <property type="molecule type" value="Genomic_DNA"/>
</dbReference>
<evidence type="ECO:0000313" key="1">
    <source>
        <dbReference type="EMBL" id="HHW34235.1"/>
    </source>
</evidence>
<gene>
    <name evidence="1" type="ORF">GXX24_08880</name>
</gene>
<sequence>MAEIALDDTGPGGSQAPVALSVAAEDAAGADTLVAGLAECDPALVLLFGSPRAALGPIAQRL</sequence>
<protein>
    <submittedName>
        <fullName evidence="1">GfdT</fullName>
    </submittedName>
</protein>
<dbReference type="AlphaFoldDB" id="A0A832PNG5"/>
<comment type="caution">
    <text evidence="1">The sequence shown here is derived from an EMBL/GenBank/DDBJ whole genome shotgun (WGS) entry which is preliminary data.</text>
</comment>
<accession>A0A832PNG5</accession>
<dbReference type="Proteomes" id="UP000580830">
    <property type="component" value="Unassembled WGS sequence"/>
</dbReference>
<evidence type="ECO:0000313" key="2">
    <source>
        <dbReference type="Proteomes" id="UP000580830"/>
    </source>
</evidence>
<feature type="non-terminal residue" evidence="1">
    <location>
        <position position="62"/>
    </location>
</feature>
<proteinExistence type="predicted"/>
<name>A0A832PNG5_9RHOB</name>
<reference evidence="1 2" key="1">
    <citation type="journal article" date="2020" name="Biotechnol. Biofuels">
        <title>New insights from the biogas microbiome by comprehensive genome-resolved metagenomics of nearly 1600 species originating from multiple anaerobic digesters.</title>
        <authorList>
            <person name="Campanaro S."/>
            <person name="Treu L."/>
            <person name="Rodriguez-R L.M."/>
            <person name="Kovalovszki A."/>
            <person name="Ziels R.M."/>
            <person name="Maus I."/>
            <person name="Zhu X."/>
            <person name="Kougias P.G."/>
            <person name="Basile A."/>
            <person name="Luo G."/>
            <person name="Schluter A."/>
            <person name="Konstantinidis K.T."/>
            <person name="Angelidaki I."/>
        </authorList>
    </citation>
    <scope>NUCLEOTIDE SEQUENCE [LARGE SCALE GENOMIC DNA]</scope>
    <source>
        <strain evidence="1">AS04akNAM_125</strain>
    </source>
</reference>